<sequence length="218" mass="23975">MAEDTLTAILHDPATIRFVPGTDEADLGNILIKNPQRTPDGFVWFLPDRKTEATLTFVGKIIYGAIGDKTGPYFSLPDKLFLQDISPAEMAKAKAGFAVRLINRDLIVDTLLSDELNNHNQAMLEFFLSVQEDADKKLDSTLSNSAGEVTVNVKPFLKREDGNPFYVIPVVSAPLFPQFKGAKVLGVVRAKGQKGWPSFSLCAILFLTPPMSRCCWVG</sequence>
<protein>
    <submittedName>
        <fullName evidence="1">Uncharacterized protein</fullName>
    </submittedName>
</protein>
<dbReference type="Proteomes" id="UP000886501">
    <property type="component" value="Unassembled WGS sequence"/>
</dbReference>
<proteinExistence type="predicted"/>
<evidence type="ECO:0000313" key="2">
    <source>
        <dbReference type="Proteomes" id="UP000886501"/>
    </source>
</evidence>
<gene>
    <name evidence="1" type="ORF">BDM02DRAFT_3185074</name>
</gene>
<reference evidence="1" key="1">
    <citation type="submission" date="2019-10" db="EMBL/GenBank/DDBJ databases">
        <authorList>
            <consortium name="DOE Joint Genome Institute"/>
            <person name="Kuo A."/>
            <person name="Miyauchi S."/>
            <person name="Kiss E."/>
            <person name="Drula E."/>
            <person name="Kohler A."/>
            <person name="Sanchez-Garcia M."/>
            <person name="Andreopoulos B."/>
            <person name="Barry K.W."/>
            <person name="Bonito G."/>
            <person name="Buee M."/>
            <person name="Carver A."/>
            <person name="Chen C."/>
            <person name="Cichocki N."/>
            <person name="Clum A."/>
            <person name="Culley D."/>
            <person name="Crous P.W."/>
            <person name="Fauchery L."/>
            <person name="Girlanda M."/>
            <person name="Hayes R."/>
            <person name="Keri Z."/>
            <person name="Labutti K."/>
            <person name="Lipzen A."/>
            <person name="Lombard V."/>
            <person name="Magnuson J."/>
            <person name="Maillard F."/>
            <person name="Morin E."/>
            <person name="Murat C."/>
            <person name="Nolan M."/>
            <person name="Ohm R."/>
            <person name="Pangilinan J."/>
            <person name="Pereira M."/>
            <person name="Perotto S."/>
            <person name="Peter M."/>
            <person name="Riley R."/>
            <person name="Sitrit Y."/>
            <person name="Stielow B."/>
            <person name="Szollosi G."/>
            <person name="Zifcakova L."/>
            <person name="Stursova M."/>
            <person name="Spatafora J.W."/>
            <person name="Tedersoo L."/>
            <person name="Vaario L.-M."/>
            <person name="Yamada A."/>
            <person name="Yan M."/>
            <person name="Wang P."/>
            <person name="Xu J."/>
            <person name="Bruns T."/>
            <person name="Baldrian P."/>
            <person name="Vilgalys R."/>
            <person name="Henrissat B."/>
            <person name="Grigoriev I.V."/>
            <person name="Hibbett D."/>
            <person name="Nagy L.G."/>
            <person name="Martin F.M."/>
        </authorList>
    </citation>
    <scope>NUCLEOTIDE SEQUENCE</scope>
    <source>
        <strain evidence="1">P2</strain>
    </source>
</reference>
<reference evidence="1" key="2">
    <citation type="journal article" date="2020" name="Nat. Commun.">
        <title>Large-scale genome sequencing of mycorrhizal fungi provides insights into the early evolution of symbiotic traits.</title>
        <authorList>
            <person name="Miyauchi S."/>
            <person name="Kiss E."/>
            <person name="Kuo A."/>
            <person name="Drula E."/>
            <person name="Kohler A."/>
            <person name="Sanchez-Garcia M."/>
            <person name="Morin E."/>
            <person name="Andreopoulos B."/>
            <person name="Barry K.W."/>
            <person name="Bonito G."/>
            <person name="Buee M."/>
            <person name="Carver A."/>
            <person name="Chen C."/>
            <person name="Cichocki N."/>
            <person name="Clum A."/>
            <person name="Culley D."/>
            <person name="Crous P.W."/>
            <person name="Fauchery L."/>
            <person name="Girlanda M."/>
            <person name="Hayes R.D."/>
            <person name="Keri Z."/>
            <person name="LaButti K."/>
            <person name="Lipzen A."/>
            <person name="Lombard V."/>
            <person name="Magnuson J."/>
            <person name="Maillard F."/>
            <person name="Murat C."/>
            <person name="Nolan M."/>
            <person name="Ohm R.A."/>
            <person name="Pangilinan J."/>
            <person name="Pereira M.F."/>
            <person name="Perotto S."/>
            <person name="Peter M."/>
            <person name="Pfister S."/>
            <person name="Riley R."/>
            <person name="Sitrit Y."/>
            <person name="Stielow J.B."/>
            <person name="Szollosi G."/>
            <person name="Zifcakova L."/>
            <person name="Stursova M."/>
            <person name="Spatafora J.W."/>
            <person name="Tedersoo L."/>
            <person name="Vaario L.M."/>
            <person name="Yamada A."/>
            <person name="Yan M."/>
            <person name="Wang P."/>
            <person name="Xu J."/>
            <person name="Bruns T."/>
            <person name="Baldrian P."/>
            <person name="Vilgalys R."/>
            <person name="Dunand C."/>
            <person name="Henrissat B."/>
            <person name="Grigoriev I.V."/>
            <person name="Hibbett D."/>
            <person name="Nagy L.G."/>
            <person name="Martin F.M."/>
        </authorList>
    </citation>
    <scope>NUCLEOTIDE SEQUENCE</scope>
    <source>
        <strain evidence="1">P2</strain>
    </source>
</reference>
<organism evidence="1 2">
    <name type="scientific">Thelephora ganbajun</name>
    <name type="common">Ganba fungus</name>
    <dbReference type="NCBI Taxonomy" id="370292"/>
    <lineage>
        <taxon>Eukaryota</taxon>
        <taxon>Fungi</taxon>
        <taxon>Dikarya</taxon>
        <taxon>Basidiomycota</taxon>
        <taxon>Agaricomycotina</taxon>
        <taxon>Agaricomycetes</taxon>
        <taxon>Thelephorales</taxon>
        <taxon>Thelephoraceae</taxon>
        <taxon>Thelephora</taxon>
    </lineage>
</organism>
<name>A0ACB6ZMD1_THEGA</name>
<keyword evidence="2" id="KW-1185">Reference proteome</keyword>
<accession>A0ACB6ZMD1</accession>
<comment type="caution">
    <text evidence="1">The sequence shown here is derived from an EMBL/GenBank/DDBJ whole genome shotgun (WGS) entry which is preliminary data.</text>
</comment>
<evidence type="ECO:0000313" key="1">
    <source>
        <dbReference type="EMBL" id="KAF9650757.1"/>
    </source>
</evidence>
<dbReference type="EMBL" id="MU117981">
    <property type="protein sequence ID" value="KAF9650757.1"/>
    <property type="molecule type" value="Genomic_DNA"/>
</dbReference>